<dbReference type="KEGG" id="dmm:dnm_031040"/>
<dbReference type="Proteomes" id="UP000663722">
    <property type="component" value="Chromosome"/>
</dbReference>
<name>A0A975BKQ1_9BACT</name>
<organism evidence="1 2">
    <name type="scientific">Desulfonema magnum</name>
    <dbReference type="NCBI Taxonomy" id="45655"/>
    <lineage>
        <taxon>Bacteria</taxon>
        <taxon>Pseudomonadati</taxon>
        <taxon>Thermodesulfobacteriota</taxon>
        <taxon>Desulfobacteria</taxon>
        <taxon>Desulfobacterales</taxon>
        <taxon>Desulfococcaceae</taxon>
        <taxon>Desulfonema</taxon>
    </lineage>
</organism>
<reference evidence="1" key="1">
    <citation type="journal article" date="2021" name="Microb. Physiol.">
        <title>Proteogenomic Insights into the Physiology of Marine, Sulfate-Reducing, Filamentous Desulfonema limicola and Desulfonema magnum.</title>
        <authorList>
            <person name="Schnaars V."/>
            <person name="Wohlbrand L."/>
            <person name="Scheve S."/>
            <person name="Hinrichs C."/>
            <person name="Reinhardt R."/>
            <person name="Rabus R."/>
        </authorList>
    </citation>
    <scope>NUCLEOTIDE SEQUENCE</scope>
    <source>
        <strain evidence="1">4be13</strain>
    </source>
</reference>
<gene>
    <name evidence="1" type="ORF">dnm_031040</name>
</gene>
<evidence type="ECO:0000313" key="2">
    <source>
        <dbReference type="Proteomes" id="UP000663722"/>
    </source>
</evidence>
<dbReference type="AlphaFoldDB" id="A0A975BKQ1"/>
<protein>
    <submittedName>
        <fullName evidence="1">Uncharacterized protein</fullName>
    </submittedName>
</protein>
<sequence>MLSMGTRSRGTQEASADPMCYYDPDEEFFKEQNKKQVLNACSALKNIENINRL</sequence>
<evidence type="ECO:0000313" key="1">
    <source>
        <dbReference type="EMBL" id="QTA87077.1"/>
    </source>
</evidence>
<accession>A0A975BKQ1</accession>
<proteinExistence type="predicted"/>
<keyword evidence="2" id="KW-1185">Reference proteome</keyword>
<dbReference type="EMBL" id="CP061800">
    <property type="protein sequence ID" value="QTA87077.1"/>
    <property type="molecule type" value="Genomic_DNA"/>
</dbReference>